<organism evidence="3">
    <name type="scientific">uncultured Caudovirales phage</name>
    <dbReference type="NCBI Taxonomy" id="2100421"/>
    <lineage>
        <taxon>Viruses</taxon>
        <taxon>Duplodnaviria</taxon>
        <taxon>Heunggongvirae</taxon>
        <taxon>Uroviricota</taxon>
        <taxon>Caudoviricetes</taxon>
        <taxon>Peduoviridae</taxon>
        <taxon>Maltschvirus</taxon>
        <taxon>Maltschvirus maltsch</taxon>
    </lineage>
</organism>
<feature type="compositionally biased region" description="Basic and acidic residues" evidence="1">
    <location>
        <begin position="1"/>
        <end position="24"/>
    </location>
</feature>
<gene>
    <name evidence="2" type="ORF">UFOVP113_106</name>
    <name evidence="3" type="ORF">UFOVP225_93</name>
</gene>
<dbReference type="EMBL" id="LR798275">
    <property type="protein sequence ID" value="CAB5219598.1"/>
    <property type="molecule type" value="Genomic_DNA"/>
</dbReference>
<feature type="region of interest" description="Disordered" evidence="1">
    <location>
        <begin position="1"/>
        <end position="165"/>
    </location>
</feature>
<feature type="compositionally biased region" description="Basic and acidic residues" evidence="1">
    <location>
        <begin position="214"/>
        <end position="223"/>
    </location>
</feature>
<evidence type="ECO:0000313" key="2">
    <source>
        <dbReference type="EMBL" id="CAB4128863.1"/>
    </source>
</evidence>
<name>A0A6J7WS05_9CAUD</name>
<evidence type="ECO:0000256" key="1">
    <source>
        <dbReference type="SAM" id="MobiDB-lite"/>
    </source>
</evidence>
<reference evidence="3" key="1">
    <citation type="submission" date="2020-05" db="EMBL/GenBank/DDBJ databases">
        <authorList>
            <person name="Chiriac C."/>
            <person name="Salcher M."/>
            <person name="Ghai R."/>
            <person name="Kavagutti S V."/>
        </authorList>
    </citation>
    <scope>NUCLEOTIDE SEQUENCE</scope>
</reference>
<evidence type="ECO:0000313" key="3">
    <source>
        <dbReference type="EMBL" id="CAB5219598.1"/>
    </source>
</evidence>
<feature type="compositionally biased region" description="Polar residues" evidence="1">
    <location>
        <begin position="65"/>
        <end position="79"/>
    </location>
</feature>
<proteinExistence type="predicted"/>
<sequence>MPEPGRQELRRVEVNKATKGGTKDRRFKAPIRVETQTASAARAVVKKGEETKRSSNAGLEGVTADTPSKKTGLSPSQQARLDARGTEYEEMATGSAAKKAMAELDEIRGERAKPRRATQAADFVDNPNMSDRAAGHLREAQSRFEAAPPGRSKEELRRQIGRSMQSGVIPHTAGITRLACQTPNCDKSVKLAADISEQPDGDVVCTDCYNKGDKAGAEYKDVPRNVGTTVSGAKRGRATA</sequence>
<protein>
    <submittedName>
        <fullName evidence="3">Uncharacterized protein</fullName>
    </submittedName>
</protein>
<feature type="compositionally biased region" description="Basic and acidic residues" evidence="1">
    <location>
        <begin position="100"/>
        <end position="112"/>
    </location>
</feature>
<accession>A0A6J7WS05</accession>
<feature type="compositionally biased region" description="Basic and acidic residues" evidence="1">
    <location>
        <begin position="133"/>
        <end position="142"/>
    </location>
</feature>
<dbReference type="EMBL" id="LR796231">
    <property type="protein sequence ID" value="CAB4128863.1"/>
    <property type="molecule type" value="Genomic_DNA"/>
</dbReference>
<feature type="region of interest" description="Disordered" evidence="1">
    <location>
        <begin position="214"/>
        <end position="240"/>
    </location>
</feature>